<accession>A0A547PAI1</accession>
<reference evidence="2 3" key="1">
    <citation type="submission" date="2019-06" db="EMBL/GenBank/DDBJ databases">
        <title>Erythrobacter insulae sp. nov., isolated from a tidal flat.</title>
        <authorList>
            <person name="Yoon J.-H."/>
        </authorList>
    </citation>
    <scope>NUCLEOTIDE SEQUENCE [LARGE SCALE GENOMIC DNA]</scope>
    <source>
        <strain evidence="2 3">JBTF-M21</strain>
    </source>
</reference>
<evidence type="ECO:0000313" key="3">
    <source>
        <dbReference type="Proteomes" id="UP000316343"/>
    </source>
</evidence>
<proteinExistence type="predicted"/>
<dbReference type="Proteomes" id="UP000316343">
    <property type="component" value="Unassembled WGS sequence"/>
</dbReference>
<name>A0A547PAI1_9SPHN</name>
<evidence type="ECO:0000313" key="2">
    <source>
        <dbReference type="EMBL" id="TRD11148.1"/>
    </source>
</evidence>
<gene>
    <name evidence="2" type="ORF">FGU71_04300</name>
</gene>
<feature type="chain" id="PRO_5022244413" evidence="1">
    <location>
        <begin position="27"/>
        <end position="151"/>
    </location>
</feature>
<keyword evidence="3" id="KW-1185">Reference proteome</keyword>
<dbReference type="OrthoDB" id="5956991at2"/>
<feature type="signal peptide" evidence="1">
    <location>
        <begin position="1"/>
        <end position="26"/>
    </location>
</feature>
<sequence length="151" mass="16720">MSAKRFAMIMTGAAAFAMAASQPAFADDQNEEIESSAEMTKGEKELAKLLEGRVAGEPKSCIRTRLNDQFRVIDETAFVYGRGKTIYVQRTAHPERIDSFDVVISRRFNASQVCKQDIIETADRAIGFPTGNVFLVDFVPYTRVDDAKDAG</sequence>
<evidence type="ECO:0000256" key="1">
    <source>
        <dbReference type="SAM" id="SignalP"/>
    </source>
</evidence>
<organism evidence="2 3">
    <name type="scientific">Erythrobacter insulae</name>
    <dbReference type="NCBI Taxonomy" id="2584124"/>
    <lineage>
        <taxon>Bacteria</taxon>
        <taxon>Pseudomonadati</taxon>
        <taxon>Pseudomonadota</taxon>
        <taxon>Alphaproteobacteria</taxon>
        <taxon>Sphingomonadales</taxon>
        <taxon>Erythrobacteraceae</taxon>
        <taxon>Erythrobacter/Porphyrobacter group</taxon>
        <taxon>Erythrobacter</taxon>
    </lineage>
</organism>
<dbReference type="EMBL" id="VHJK01000001">
    <property type="protein sequence ID" value="TRD11148.1"/>
    <property type="molecule type" value="Genomic_DNA"/>
</dbReference>
<keyword evidence="1" id="KW-0732">Signal</keyword>
<dbReference type="RefSeq" id="WP_142787412.1">
    <property type="nucleotide sequence ID" value="NZ_VHJK01000001.1"/>
</dbReference>
<dbReference type="AlphaFoldDB" id="A0A547PAI1"/>
<protein>
    <submittedName>
        <fullName evidence="2">Uncharacterized protein</fullName>
    </submittedName>
</protein>
<comment type="caution">
    <text evidence="2">The sequence shown here is derived from an EMBL/GenBank/DDBJ whole genome shotgun (WGS) entry which is preliminary data.</text>
</comment>